<dbReference type="PANTHER" id="PTHR22960:SF0">
    <property type="entry name" value="MOLYBDENUM COFACTOR BIOSYNTHESIS PROTEIN 1"/>
    <property type="match status" value="1"/>
</dbReference>
<dbReference type="GO" id="GO:0051539">
    <property type="term" value="F:4 iron, 4 sulfur cluster binding"/>
    <property type="evidence" value="ECO:0007669"/>
    <property type="project" value="UniProtKB-UniRule"/>
</dbReference>
<dbReference type="InParanoid" id="A0A0M9UDI6"/>
<dbReference type="SFLD" id="SFLDG01067">
    <property type="entry name" value="SPASM/twitch_domain_containing"/>
    <property type="match status" value="1"/>
</dbReference>
<dbReference type="GO" id="GO:0006777">
    <property type="term" value="P:Mo-molybdopterin cofactor biosynthetic process"/>
    <property type="evidence" value="ECO:0007669"/>
    <property type="project" value="UniProtKB-UniRule"/>
</dbReference>
<feature type="binding site" evidence="12">
    <location>
        <position position="41"/>
    </location>
    <ligand>
        <name>[4Fe-4S] cluster</name>
        <dbReference type="ChEBI" id="CHEBI:49883"/>
        <label>1</label>
        <note>4Fe-4S-S-AdoMet</note>
    </ligand>
</feature>
<evidence type="ECO:0000256" key="5">
    <source>
        <dbReference type="ARBA" id="ARBA00022741"/>
    </source>
</evidence>
<evidence type="ECO:0000256" key="11">
    <source>
        <dbReference type="ARBA" id="ARBA00048697"/>
    </source>
</evidence>
<keyword evidence="9 12" id="KW-0501">Molybdenum cofactor biosynthesis</keyword>
<dbReference type="InterPro" id="IPR007197">
    <property type="entry name" value="rSAM"/>
</dbReference>
<evidence type="ECO:0000313" key="16">
    <source>
        <dbReference type="Proteomes" id="UP000037784"/>
    </source>
</evidence>
<organism evidence="14 16">
    <name type="scientific">Ardenticatena maritima</name>
    <dbReference type="NCBI Taxonomy" id="872965"/>
    <lineage>
        <taxon>Bacteria</taxon>
        <taxon>Bacillati</taxon>
        <taxon>Chloroflexota</taxon>
        <taxon>Ardenticatenia</taxon>
        <taxon>Ardenticatenales</taxon>
        <taxon>Ardenticatenaceae</taxon>
        <taxon>Ardenticatena</taxon>
    </lineage>
</organism>
<comment type="cofactor">
    <cofactor evidence="12">
        <name>[4Fe-4S] cluster</name>
        <dbReference type="ChEBI" id="CHEBI:49883"/>
    </cofactor>
    <text evidence="12">Binds 2 [4Fe-4S] clusters. Binds 1 [4Fe-4S] cluster coordinated with 3 cysteines and an exchangeable S-adenosyl-L-methionine and 1 [4Fe-4S] cluster coordinated with 3 cysteines and the GTP-derived substrate.</text>
</comment>
<dbReference type="NCBIfam" id="TIGR02666">
    <property type="entry name" value="moaA"/>
    <property type="match status" value="1"/>
</dbReference>
<dbReference type="InterPro" id="IPR050105">
    <property type="entry name" value="MoCo_biosynth_MoaA/MoaC"/>
</dbReference>
<keyword evidence="6 12" id="KW-0408">Iron</keyword>
<dbReference type="Proteomes" id="UP000037784">
    <property type="component" value="Unassembled WGS sequence"/>
</dbReference>
<name>A0A0M9UDI6_9CHLR</name>
<dbReference type="NCBIfam" id="NF001199">
    <property type="entry name" value="PRK00164.2-1"/>
    <property type="match status" value="1"/>
</dbReference>
<dbReference type="PATRIC" id="fig|872965.6.peg.2426"/>
<feature type="binding site" evidence="12">
    <location>
        <position position="77"/>
    </location>
    <ligand>
        <name>GTP</name>
        <dbReference type="ChEBI" id="CHEBI:37565"/>
    </ligand>
</feature>
<evidence type="ECO:0000256" key="1">
    <source>
        <dbReference type="ARBA" id="ARBA00012167"/>
    </source>
</evidence>
<dbReference type="InterPro" id="IPR013483">
    <property type="entry name" value="MoaA"/>
</dbReference>
<feature type="binding site" evidence="12">
    <location>
        <position position="34"/>
    </location>
    <ligand>
        <name>[4Fe-4S] cluster</name>
        <dbReference type="ChEBI" id="CHEBI:49883"/>
        <label>1</label>
        <note>4Fe-4S-S-AdoMet</note>
    </ligand>
</feature>
<dbReference type="FunCoup" id="A0A0M9UDI6">
    <property type="interactions" value="473"/>
</dbReference>
<dbReference type="Pfam" id="PF06463">
    <property type="entry name" value="Mob_synth_C"/>
    <property type="match status" value="1"/>
</dbReference>
<dbReference type="SMART" id="SM00729">
    <property type="entry name" value="Elp3"/>
    <property type="match status" value="1"/>
</dbReference>
<keyword evidence="3 12" id="KW-0949">S-adenosyl-L-methionine</keyword>
<dbReference type="Pfam" id="PF04055">
    <property type="entry name" value="Radical_SAM"/>
    <property type="match status" value="1"/>
</dbReference>
<protein>
    <recommendedName>
        <fullName evidence="1 12">GTP 3',8-cyclase</fullName>
        <ecNumber evidence="1 12">4.1.99.22</ecNumber>
    </recommendedName>
    <alternativeName>
        <fullName evidence="12">Molybdenum cofactor biosynthesis protein A</fullName>
    </alternativeName>
</protein>
<evidence type="ECO:0000313" key="14">
    <source>
        <dbReference type="EMBL" id="GAP64068.1"/>
    </source>
</evidence>
<dbReference type="SUPFAM" id="SSF102114">
    <property type="entry name" value="Radical SAM enzymes"/>
    <property type="match status" value="1"/>
</dbReference>
<feature type="binding site" evidence="12">
    <location>
        <position position="203"/>
    </location>
    <ligand>
        <name>S-adenosyl-L-methionine</name>
        <dbReference type="ChEBI" id="CHEBI:59789"/>
    </ligand>
</feature>
<sequence length="339" mass="37954">MTATVATNVQTKPALVDSYGRRINYLRVSLIDHCNLRCVYCMPLHGLRFLPRQELLTPAEIETIVRAAVDVGFDKVRLTGGEPTLRPDLIEIVERLARIEGLRTIAMTTNGIRLPELAEPLKQAGLTRVNIHIDTLNPASLERLMRFNTLEKVWAGIEAAERAGLLPIKLNAVVIRGYNDEDVADLAALTLEHDWHVRFIEAMPLGTQANFALQHYVPNSEVQARIEERFGALEPLFDGRLLGEAKMYRIPGARGLIGFINPVSEPYCDDCNRMRLTADGKIRLCLLTDHELDFRRALHEGGMDALRDLFIRAVQAKPVGHQLRRGVFPQARGMSQIGG</sequence>
<dbReference type="PANTHER" id="PTHR22960">
    <property type="entry name" value="MOLYBDOPTERIN COFACTOR SYNTHESIS PROTEIN A"/>
    <property type="match status" value="1"/>
</dbReference>
<dbReference type="InterPro" id="IPR006638">
    <property type="entry name" value="Elp3/MiaA/NifB-like_rSAM"/>
</dbReference>
<evidence type="ECO:0000313" key="17">
    <source>
        <dbReference type="Proteomes" id="UP000050502"/>
    </source>
</evidence>
<dbReference type="EC" id="4.1.99.22" evidence="1 12"/>
<keyword evidence="5 12" id="KW-0547">Nucleotide-binding</keyword>
<dbReference type="GO" id="GO:0061798">
    <property type="term" value="F:GTP 3',8'-cyclase activity"/>
    <property type="evidence" value="ECO:0007669"/>
    <property type="project" value="UniProtKB-UniRule"/>
</dbReference>
<feature type="binding site" evidence="12">
    <location>
        <position position="285"/>
    </location>
    <ligand>
        <name>[4Fe-4S] cluster</name>
        <dbReference type="ChEBI" id="CHEBI:49883"/>
        <label>2</label>
        <note>4Fe-4S-substrate</note>
    </ligand>
</feature>
<dbReference type="PROSITE" id="PS01305">
    <property type="entry name" value="MOAA_NIFB_PQQE"/>
    <property type="match status" value="1"/>
</dbReference>
<dbReference type="EMBL" id="BBZA01000225">
    <property type="protein sequence ID" value="GAP64068.1"/>
    <property type="molecule type" value="Genomic_DNA"/>
</dbReference>
<dbReference type="RefSeq" id="WP_054493816.1">
    <property type="nucleotide sequence ID" value="NZ_BBZA01000225.1"/>
</dbReference>
<proteinExistence type="inferred from homology"/>
<gene>
    <name evidence="12" type="primary">moaA</name>
    <name evidence="14" type="ORF">ARMA_2491</name>
    <name evidence="15" type="ORF">SE16_13930</name>
</gene>
<feature type="binding site" evidence="12">
    <location>
        <position position="38"/>
    </location>
    <ligand>
        <name>[4Fe-4S] cluster</name>
        <dbReference type="ChEBI" id="CHEBI:49883"/>
        <label>1</label>
        <note>4Fe-4S-S-AdoMet</note>
    </ligand>
</feature>
<feature type="binding site" evidence="12">
    <location>
        <position position="169"/>
    </location>
    <ligand>
        <name>GTP</name>
        <dbReference type="ChEBI" id="CHEBI:37565"/>
    </ligand>
</feature>
<dbReference type="SFLD" id="SFLDG01383">
    <property type="entry name" value="cyclic_pyranopterin_phosphate"/>
    <property type="match status" value="1"/>
</dbReference>
<comment type="pathway">
    <text evidence="12">Cofactor biosynthesis; molybdopterin biosynthesis.</text>
</comment>
<evidence type="ECO:0000256" key="8">
    <source>
        <dbReference type="ARBA" id="ARBA00023134"/>
    </source>
</evidence>
<feature type="binding site" evidence="12">
    <location>
        <position position="40"/>
    </location>
    <ligand>
        <name>S-adenosyl-L-methionine</name>
        <dbReference type="ChEBI" id="CHEBI:59789"/>
    </ligand>
</feature>
<dbReference type="GO" id="GO:0005525">
    <property type="term" value="F:GTP binding"/>
    <property type="evidence" value="ECO:0007669"/>
    <property type="project" value="UniProtKB-UniRule"/>
</dbReference>
<evidence type="ECO:0000256" key="4">
    <source>
        <dbReference type="ARBA" id="ARBA00022723"/>
    </source>
</evidence>
<dbReference type="GO" id="GO:0046872">
    <property type="term" value="F:metal ion binding"/>
    <property type="evidence" value="ECO:0007669"/>
    <property type="project" value="UniProtKB-KW"/>
</dbReference>
<comment type="catalytic activity">
    <reaction evidence="11 12">
        <text>GTP + AH2 + S-adenosyl-L-methionine = (8S)-3',8-cyclo-7,8-dihydroguanosine 5'-triphosphate + 5'-deoxyadenosine + L-methionine + A + H(+)</text>
        <dbReference type="Rhea" id="RHEA:49576"/>
        <dbReference type="ChEBI" id="CHEBI:13193"/>
        <dbReference type="ChEBI" id="CHEBI:15378"/>
        <dbReference type="ChEBI" id="CHEBI:17319"/>
        <dbReference type="ChEBI" id="CHEBI:17499"/>
        <dbReference type="ChEBI" id="CHEBI:37565"/>
        <dbReference type="ChEBI" id="CHEBI:57844"/>
        <dbReference type="ChEBI" id="CHEBI:59789"/>
        <dbReference type="ChEBI" id="CHEBI:131766"/>
        <dbReference type="EC" id="4.1.99.22"/>
    </reaction>
</comment>
<reference evidence="15 17" key="2">
    <citation type="submission" date="2015-07" db="EMBL/GenBank/DDBJ databases">
        <title>Whole genome sequence of Ardenticatena maritima DSM 23922.</title>
        <authorList>
            <person name="Hemp J."/>
            <person name="Ward L.M."/>
            <person name="Pace L.A."/>
            <person name="Fischer W.W."/>
        </authorList>
    </citation>
    <scope>NUCLEOTIDE SEQUENCE [LARGE SCALE GENOMIC DNA]</scope>
    <source>
        <strain evidence="15 17">110S</strain>
    </source>
</reference>
<dbReference type="AlphaFoldDB" id="A0A0M9UDI6"/>
<evidence type="ECO:0000256" key="10">
    <source>
        <dbReference type="ARBA" id="ARBA00023239"/>
    </source>
</evidence>
<accession>A0A0M9UDI6</accession>
<dbReference type="SFLD" id="SFLDS00029">
    <property type="entry name" value="Radical_SAM"/>
    <property type="match status" value="1"/>
</dbReference>
<feature type="binding site" evidence="12">
    <location>
        <position position="271"/>
    </location>
    <ligand>
        <name>[4Fe-4S] cluster</name>
        <dbReference type="ChEBI" id="CHEBI:49883"/>
        <label>2</label>
        <note>4Fe-4S-substrate</note>
    </ligand>
</feature>
<dbReference type="PROSITE" id="PS51918">
    <property type="entry name" value="RADICAL_SAM"/>
    <property type="match status" value="1"/>
</dbReference>
<keyword evidence="2 12" id="KW-0004">4Fe-4S</keyword>
<dbReference type="Proteomes" id="UP000050502">
    <property type="component" value="Unassembled WGS sequence"/>
</dbReference>
<evidence type="ECO:0000256" key="2">
    <source>
        <dbReference type="ARBA" id="ARBA00022485"/>
    </source>
</evidence>
<dbReference type="OrthoDB" id="9763993at2"/>
<evidence type="ECO:0000256" key="7">
    <source>
        <dbReference type="ARBA" id="ARBA00023014"/>
    </source>
</evidence>
<comment type="caution">
    <text evidence="14">The sequence shown here is derived from an EMBL/GenBank/DDBJ whole genome shotgun (WGS) entry which is preliminary data.</text>
</comment>
<reference evidence="16" key="3">
    <citation type="submission" date="2015-08" db="EMBL/GenBank/DDBJ databases">
        <title>Draft Genome Sequence of a Heterotrophic Facultative Anaerobic Bacterium Ardenticatena maritima Strain 110S.</title>
        <authorList>
            <person name="Kawaichi S."/>
            <person name="Yoshida T."/>
            <person name="Sako Y."/>
            <person name="Nakamura R."/>
        </authorList>
    </citation>
    <scope>NUCLEOTIDE SEQUENCE [LARGE SCALE GENOMIC DNA]</scope>
    <source>
        <strain evidence="16">110S</strain>
    </source>
</reference>
<dbReference type="Gene3D" id="3.20.20.70">
    <property type="entry name" value="Aldolase class I"/>
    <property type="match status" value="1"/>
</dbReference>
<comment type="function">
    <text evidence="12">Catalyzes the cyclization of GTP to (8S)-3',8-cyclo-7,8-dihydroguanosine 5'-triphosphate.</text>
</comment>
<evidence type="ECO:0000256" key="12">
    <source>
        <dbReference type="HAMAP-Rule" id="MF_01225"/>
    </source>
</evidence>
<dbReference type="SFLD" id="SFLDG01386">
    <property type="entry name" value="main_SPASM_domain-containing"/>
    <property type="match status" value="1"/>
</dbReference>
<feature type="binding site" evidence="12">
    <location>
        <position position="81"/>
    </location>
    <ligand>
        <name>S-adenosyl-L-methionine</name>
        <dbReference type="ChEBI" id="CHEBI:59789"/>
    </ligand>
</feature>
<dbReference type="HAMAP" id="MF_01225_B">
    <property type="entry name" value="MoaA_B"/>
    <property type="match status" value="1"/>
</dbReference>
<comment type="subunit">
    <text evidence="12">Monomer and homodimer.</text>
</comment>
<evidence type="ECO:0000256" key="6">
    <source>
        <dbReference type="ARBA" id="ARBA00023004"/>
    </source>
</evidence>
<keyword evidence="7 12" id="KW-0411">Iron-sulfur</keyword>
<dbReference type="InterPro" id="IPR013785">
    <property type="entry name" value="Aldolase_TIM"/>
</dbReference>
<dbReference type="EMBL" id="LGKN01000009">
    <property type="protein sequence ID" value="KPL86405.1"/>
    <property type="molecule type" value="Genomic_DNA"/>
</dbReference>
<evidence type="ECO:0000256" key="3">
    <source>
        <dbReference type="ARBA" id="ARBA00022691"/>
    </source>
</evidence>
<keyword evidence="8 12" id="KW-0342">GTP-binding</keyword>
<feature type="binding site" evidence="12">
    <location>
        <position position="108"/>
    </location>
    <ligand>
        <name>GTP</name>
        <dbReference type="ChEBI" id="CHEBI:37565"/>
    </ligand>
</feature>
<keyword evidence="4 12" id="KW-0479">Metal-binding</keyword>
<dbReference type="UniPathway" id="UPA00344"/>
<feature type="binding site" evidence="12">
    <location>
        <position position="27"/>
    </location>
    <ligand>
        <name>GTP</name>
        <dbReference type="ChEBI" id="CHEBI:37565"/>
    </ligand>
</feature>
<evidence type="ECO:0000259" key="13">
    <source>
        <dbReference type="PROSITE" id="PS51918"/>
    </source>
</evidence>
<dbReference type="STRING" id="872965.SE16_13930"/>
<comment type="caution">
    <text evidence="12">Lacks conserved residue(s) required for the propagation of feature annotation.</text>
</comment>
<dbReference type="InterPro" id="IPR040064">
    <property type="entry name" value="MoaA-like"/>
</dbReference>
<feature type="domain" description="Radical SAM core" evidence="13">
    <location>
        <begin position="18"/>
        <end position="244"/>
    </location>
</feature>
<evidence type="ECO:0000256" key="9">
    <source>
        <dbReference type="ARBA" id="ARBA00023150"/>
    </source>
</evidence>
<dbReference type="InterPro" id="IPR058240">
    <property type="entry name" value="rSAM_sf"/>
</dbReference>
<reference evidence="14 16" key="1">
    <citation type="journal article" date="2015" name="Genome Announc.">
        <title>Draft Genome Sequence of a Heterotrophic Facultative Anaerobic Thermophilic Bacterium, Ardenticatena maritima Strain 110ST.</title>
        <authorList>
            <person name="Kawaichi S."/>
            <person name="Yoshida T."/>
            <person name="Sako Y."/>
            <person name="Nakamura R."/>
        </authorList>
    </citation>
    <scope>NUCLEOTIDE SEQUENCE [LARGE SCALE GENOMIC DNA]</scope>
    <source>
        <strain evidence="14 16">110S</strain>
    </source>
</reference>
<keyword evidence="16" id="KW-1185">Reference proteome</keyword>
<feature type="binding site" evidence="12">
    <location>
        <begin position="273"/>
        <end position="275"/>
    </location>
    <ligand>
        <name>GTP</name>
        <dbReference type="ChEBI" id="CHEBI:37565"/>
    </ligand>
</feature>
<dbReference type="CDD" id="cd01335">
    <property type="entry name" value="Radical_SAM"/>
    <property type="match status" value="1"/>
</dbReference>
<dbReference type="InterPro" id="IPR010505">
    <property type="entry name" value="MoaA_twitch"/>
</dbReference>
<dbReference type="InterPro" id="IPR000385">
    <property type="entry name" value="MoaA_NifB_PqqE_Fe-S-bd_CS"/>
</dbReference>
<evidence type="ECO:0000313" key="15">
    <source>
        <dbReference type="EMBL" id="KPL86405.1"/>
    </source>
</evidence>
<dbReference type="GO" id="GO:1904047">
    <property type="term" value="F:S-adenosyl-L-methionine binding"/>
    <property type="evidence" value="ECO:0007669"/>
    <property type="project" value="UniProtKB-UniRule"/>
</dbReference>
<dbReference type="GO" id="GO:0061799">
    <property type="term" value="F:cyclic pyranopterin monophosphate synthase activity"/>
    <property type="evidence" value="ECO:0007669"/>
    <property type="project" value="TreeGrafter"/>
</dbReference>
<keyword evidence="10 12" id="KW-0456">Lyase</keyword>
<dbReference type="CDD" id="cd21117">
    <property type="entry name" value="Twitch_MoaA"/>
    <property type="match status" value="1"/>
</dbReference>
<feature type="binding site" evidence="12">
    <location>
        <position position="268"/>
    </location>
    <ligand>
        <name>[4Fe-4S] cluster</name>
        <dbReference type="ChEBI" id="CHEBI:49883"/>
        <label>2</label>
        <note>4Fe-4S-substrate</note>
    </ligand>
</feature>
<comment type="similarity">
    <text evidence="12">Belongs to the radical SAM superfamily. MoaA family.</text>
</comment>